<organism evidence="5 6">
    <name type="scientific">Rhizobium rhizophilum</name>
    <dbReference type="NCBI Taxonomy" id="1850373"/>
    <lineage>
        <taxon>Bacteria</taxon>
        <taxon>Pseudomonadati</taxon>
        <taxon>Pseudomonadota</taxon>
        <taxon>Alphaproteobacteria</taxon>
        <taxon>Hyphomicrobiales</taxon>
        <taxon>Rhizobiaceae</taxon>
        <taxon>Rhizobium/Agrobacterium group</taxon>
        <taxon>Rhizobium</taxon>
    </lineage>
</organism>
<sequence length="299" mass="33251">MTYLHQMQTEIDGIRALLPAKWRSLDGIVGVHWDAEGHAGASGYYLSPDPRIMFFFNDVSTQIQVADQRGEVGHGERGMARAIYVPAGVPMWTRFTRRHRFSHLDLHLHHDRMMRYISPVIGTSAARATLKQPVELHDPGPLTSLANLVVEELSTHVRHTAFAENLIGSIVTGLLDLQGDETSVGAASGRLTQAQLNRLSAYFANCGGRRLAVKEMADVVGLSESWFATVFRQTTDMTPLQWQLARRIDLARKLLGDTSMSIAEISVQLGFTDQAHLTKVFRSVTGETPAAWRRAHQLD</sequence>
<evidence type="ECO:0000256" key="3">
    <source>
        <dbReference type="ARBA" id="ARBA00023163"/>
    </source>
</evidence>
<proteinExistence type="predicted"/>
<comment type="caution">
    <text evidence="5">The sequence shown here is derived from an EMBL/GenBank/DDBJ whole genome shotgun (WGS) entry which is preliminary data.</text>
</comment>
<dbReference type="InterPro" id="IPR018062">
    <property type="entry name" value="HTH_AraC-typ_CS"/>
</dbReference>
<dbReference type="PANTHER" id="PTHR46796:SF6">
    <property type="entry name" value="ARAC SUBFAMILY"/>
    <property type="match status" value="1"/>
</dbReference>
<keyword evidence="6" id="KW-1185">Reference proteome</keyword>
<dbReference type="InterPro" id="IPR018060">
    <property type="entry name" value="HTH_AraC"/>
</dbReference>
<dbReference type="PROSITE" id="PS01124">
    <property type="entry name" value="HTH_ARAC_FAMILY_2"/>
    <property type="match status" value="1"/>
</dbReference>
<evidence type="ECO:0000259" key="4">
    <source>
        <dbReference type="PROSITE" id="PS01124"/>
    </source>
</evidence>
<protein>
    <submittedName>
        <fullName evidence="5">Helix-turn-helix transcriptional regulator</fullName>
    </submittedName>
</protein>
<accession>A0ABY2QVJ0</accession>
<dbReference type="EMBL" id="STGT01000002">
    <property type="protein sequence ID" value="THV14953.1"/>
    <property type="molecule type" value="Genomic_DNA"/>
</dbReference>
<keyword evidence="1" id="KW-0805">Transcription regulation</keyword>
<dbReference type="SMART" id="SM00342">
    <property type="entry name" value="HTH_ARAC"/>
    <property type="match status" value="1"/>
</dbReference>
<dbReference type="Gene3D" id="1.10.10.60">
    <property type="entry name" value="Homeodomain-like"/>
    <property type="match status" value="2"/>
</dbReference>
<dbReference type="PROSITE" id="PS00041">
    <property type="entry name" value="HTH_ARAC_FAMILY_1"/>
    <property type="match status" value="1"/>
</dbReference>
<evidence type="ECO:0000313" key="6">
    <source>
        <dbReference type="Proteomes" id="UP000309667"/>
    </source>
</evidence>
<name>A0ABY2QVJ0_9HYPH</name>
<evidence type="ECO:0000256" key="1">
    <source>
        <dbReference type="ARBA" id="ARBA00023015"/>
    </source>
</evidence>
<gene>
    <name evidence="5" type="ORF">E9677_06200</name>
</gene>
<evidence type="ECO:0000313" key="5">
    <source>
        <dbReference type="EMBL" id="THV14953.1"/>
    </source>
</evidence>
<dbReference type="InterPro" id="IPR009057">
    <property type="entry name" value="Homeodomain-like_sf"/>
</dbReference>
<keyword evidence="3" id="KW-0804">Transcription</keyword>
<dbReference type="Pfam" id="PF12833">
    <property type="entry name" value="HTH_18"/>
    <property type="match status" value="1"/>
</dbReference>
<feature type="domain" description="HTH araC/xylS-type" evidence="4">
    <location>
        <begin position="197"/>
        <end position="295"/>
    </location>
</feature>
<dbReference type="Proteomes" id="UP000309667">
    <property type="component" value="Unassembled WGS sequence"/>
</dbReference>
<dbReference type="SUPFAM" id="SSF46689">
    <property type="entry name" value="Homeodomain-like"/>
    <property type="match status" value="2"/>
</dbReference>
<keyword evidence="2" id="KW-0238">DNA-binding</keyword>
<evidence type="ECO:0000256" key="2">
    <source>
        <dbReference type="ARBA" id="ARBA00023125"/>
    </source>
</evidence>
<reference evidence="5 6" key="1">
    <citation type="submission" date="2019-04" db="EMBL/GenBank/DDBJ databases">
        <title>Genome sequence of strain 7209-2.</title>
        <authorList>
            <person name="Gao J."/>
            <person name="Sun J."/>
        </authorList>
    </citation>
    <scope>NUCLEOTIDE SEQUENCE [LARGE SCALE GENOMIC DNA]</scope>
    <source>
        <strain evidence="5 6">7209-2</strain>
    </source>
</reference>
<dbReference type="InterPro" id="IPR050204">
    <property type="entry name" value="AraC_XylS_family_regulators"/>
</dbReference>
<dbReference type="RefSeq" id="WP_136557248.1">
    <property type="nucleotide sequence ID" value="NZ_STGT01000002.1"/>
</dbReference>
<dbReference type="PANTHER" id="PTHR46796">
    <property type="entry name" value="HTH-TYPE TRANSCRIPTIONAL ACTIVATOR RHAS-RELATED"/>
    <property type="match status" value="1"/>
</dbReference>